<keyword evidence="2" id="KW-0285">Flavoprotein</keyword>
<dbReference type="AlphaFoldDB" id="A0AAJ0HXF8"/>
<dbReference type="PANTHER" id="PTHR43872">
    <property type="entry name" value="MONOOXYGENASE, PUTATIVE (AFU_ORTHOLOGUE AFUA_8G02570)-RELATED"/>
    <property type="match status" value="1"/>
</dbReference>
<evidence type="ECO:0000256" key="4">
    <source>
        <dbReference type="ARBA" id="ARBA00023002"/>
    </source>
</evidence>
<dbReference type="PRINTS" id="PR00411">
    <property type="entry name" value="PNDRDTASEI"/>
</dbReference>
<keyword evidence="4" id="KW-0560">Oxidoreductase</keyword>
<dbReference type="GO" id="GO:0004499">
    <property type="term" value="F:N,N-dimethylaniline monooxygenase activity"/>
    <property type="evidence" value="ECO:0007669"/>
    <property type="project" value="InterPro"/>
</dbReference>
<dbReference type="InterPro" id="IPR036188">
    <property type="entry name" value="FAD/NAD-bd_sf"/>
</dbReference>
<proteinExistence type="predicted"/>
<evidence type="ECO:0000256" key="1">
    <source>
        <dbReference type="ARBA" id="ARBA00001974"/>
    </source>
</evidence>
<comment type="caution">
    <text evidence="6">The sequence shown here is derived from an EMBL/GenBank/DDBJ whole genome shotgun (WGS) entry which is preliminary data.</text>
</comment>
<dbReference type="SUPFAM" id="SSF51905">
    <property type="entry name" value="FAD/NAD(P)-binding domain"/>
    <property type="match status" value="1"/>
</dbReference>
<dbReference type="Proteomes" id="UP001275084">
    <property type="component" value="Unassembled WGS sequence"/>
</dbReference>
<reference evidence="6" key="2">
    <citation type="submission" date="2023-06" db="EMBL/GenBank/DDBJ databases">
        <authorList>
            <consortium name="Lawrence Berkeley National Laboratory"/>
            <person name="Haridas S."/>
            <person name="Hensen N."/>
            <person name="Bonometti L."/>
            <person name="Westerberg I."/>
            <person name="Brannstrom I.O."/>
            <person name="Guillou S."/>
            <person name="Cros-Aarteil S."/>
            <person name="Calhoun S."/>
            <person name="Kuo A."/>
            <person name="Mondo S."/>
            <person name="Pangilinan J."/>
            <person name="Riley R."/>
            <person name="Labutti K."/>
            <person name="Andreopoulos B."/>
            <person name="Lipzen A."/>
            <person name="Chen C."/>
            <person name="Yanf M."/>
            <person name="Daum C."/>
            <person name="Ng V."/>
            <person name="Clum A."/>
            <person name="Steindorff A."/>
            <person name="Ohm R."/>
            <person name="Martin F."/>
            <person name="Silar P."/>
            <person name="Natvig D."/>
            <person name="Lalanne C."/>
            <person name="Gautier V."/>
            <person name="Ament-Velasquez S.L."/>
            <person name="Kruys A."/>
            <person name="Hutchinson M.I."/>
            <person name="Powell A.J."/>
            <person name="Barry K."/>
            <person name="Miller A.N."/>
            <person name="Grigoriev I.V."/>
            <person name="Debuchy R."/>
            <person name="Gladieux P."/>
            <person name="Thoren M.H."/>
            <person name="Johannesson H."/>
        </authorList>
    </citation>
    <scope>NUCLEOTIDE SEQUENCE</scope>
    <source>
        <strain evidence="6">CBS 955.72</strain>
    </source>
</reference>
<protein>
    <recommendedName>
        <fullName evidence="8">FAD-containing monooxygenase EthA</fullName>
    </recommendedName>
</protein>
<keyword evidence="5" id="KW-0503">Monooxygenase</keyword>
<dbReference type="Gene3D" id="3.50.50.60">
    <property type="entry name" value="FAD/NAD(P)-binding domain"/>
    <property type="match status" value="3"/>
</dbReference>
<organism evidence="6 7">
    <name type="scientific">Lasiosphaeria hispida</name>
    <dbReference type="NCBI Taxonomy" id="260671"/>
    <lineage>
        <taxon>Eukaryota</taxon>
        <taxon>Fungi</taxon>
        <taxon>Dikarya</taxon>
        <taxon>Ascomycota</taxon>
        <taxon>Pezizomycotina</taxon>
        <taxon>Sordariomycetes</taxon>
        <taxon>Sordariomycetidae</taxon>
        <taxon>Sordariales</taxon>
        <taxon>Lasiosphaeriaceae</taxon>
        <taxon>Lasiosphaeria</taxon>
    </lineage>
</organism>
<evidence type="ECO:0000313" key="7">
    <source>
        <dbReference type="Proteomes" id="UP001275084"/>
    </source>
</evidence>
<reference evidence="6" key="1">
    <citation type="journal article" date="2023" name="Mol. Phylogenet. Evol.">
        <title>Genome-scale phylogeny and comparative genomics of the fungal order Sordariales.</title>
        <authorList>
            <person name="Hensen N."/>
            <person name="Bonometti L."/>
            <person name="Westerberg I."/>
            <person name="Brannstrom I.O."/>
            <person name="Guillou S."/>
            <person name="Cros-Aarteil S."/>
            <person name="Calhoun S."/>
            <person name="Haridas S."/>
            <person name="Kuo A."/>
            <person name="Mondo S."/>
            <person name="Pangilinan J."/>
            <person name="Riley R."/>
            <person name="LaButti K."/>
            <person name="Andreopoulos B."/>
            <person name="Lipzen A."/>
            <person name="Chen C."/>
            <person name="Yan M."/>
            <person name="Daum C."/>
            <person name="Ng V."/>
            <person name="Clum A."/>
            <person name="Steindorff A."/>
            <person name="Ohm R.A."/>
            <person name="Martin F."/>
            <person name="Silar P."/>
            <person name="Natvig D.O."/>
            <person name="Lalanne C."/>
            <person name="Gautier V."/>
            <person name="Ament-Velasquez S.L."/>
            <person name="Kruys A."/>
            <person name="Hutchinson M.I."/>
            <person name="Powell A.J."/>
            <person name="Barry K."/>
            <person name="Miller A.N."/>
            <person name="Grigoriev I.V."/>
            <person name="Debuchy R."/>
            <person name="Gladieux P."/>
            <person name="Hiltunen Thoren M."/>
            <person name="Johannesson H."/>
        </authorList>
    </citation>
    <scope>NUCLEOTIDE SEQUENCE</scope>
    <source>
        <strain evidence="6">CBS 955.72</strain>
    </source>
</reference>
<keyword evidence="3" id="KW-0274">FAD</keyword>
<keyword evidence="7" id="KW-1185">Reference proteome</keyword>
<evidence type="ECO:0000256" key="2">
    <source>
        <dbReference type="ARBA" id="ARBA00022630"/>
    </source>
</evidence>
<evidence type="ECO:0000313" key="6">
    <source>
        <dbReference type="EMBL" id="KAK3364670.1"/>
    </source>
</evidence>
<evidence type="ECO:0008006" key="8">
    <source>
        <dbReference type="Google" id="ProtNLM"/>
    </source>
</evidence>
<dbReference type="InterPro" id="IPR051820">
    <property type="entry name" value="FAD-binding_MO"/>
</dbReference>
<dbReference type="GO" id="GO:0050661">
    <property type="term" value="F:NADP binding"/>
    <property type="evidence" value="ECO:0007669"/>
    <property type="project" value="InterPro"/>
</dbReference>
<accession>A0AAJ0HXF8</accession>
<gene>
    <name evidence="6" type="ORF">B0T25DRAFT_628260</name>
</gene>
<dbReference type="PANTHER" id="PTHR43872:SF1">
    <property type="entry name" value="MONOOXYGENASE, PUTATIVE (AFU_ORTHOLOGUE AFUA_8G02570)-RELATED"/>
    <property type="match status" value="1"/>
</dbReference>
<evidence type="ECO:0000256" key="3">
    <source>
        <dbReference type="ARBA" id="ARBA00022827"/>
    </source>
</evidence>
<dbReference type="GO" id="GO:0050660">
    <property type="term" value="F:flavin adenine dinucleotide binding"/>
    <property type="evidence" value="ECO:0007669"/>
    <property type="project" value="InterPro"/>
</dbReference>
<comment type="cofactor">
    <cofactor evidence="1">
        <name>FAD</name>
        <dbReference type="ChEBI" id="CHEBI:57692"/>
    </cofactor>
</comment>
<dbReference type="Pfam" id="PF00743">
    <property type="entry name" value="FMO-like"/>
    <property type="match status" value="1"/>
</dbReference>
<dbReference type="InterPro" id="IPR020946">
    <property type="entry name" value="Flavin_mOase-like"/>
</dbReference>
<name>A0AAJ0HXF8_9PEZI</name>
<dbReference type="EMBL" id="JAUIQD010000001">
    <property type="protein sequence ID" value="KAK3364670.1"/>
    <property type="molecule type" value="Genomic_DNA"/>
</dbReference>
<evidence type="ECO:0000256" key="5">
    <source>
        <dbReference type="ARBA" id="ARBA00023033"/>
    </source>
</evidence>
<sequence length="496" mass="55511">MADDTLDIVIVGAGLSGINAAHRIQSTLPDRRFAIFEGRGRIGGTWDFWKYPGARTDSAMVLFGFPWYPWRARNNMAAAHAIRDYLEEAAAAEGIDKKIRFRHRIVEARWSSGEQKWTLQVDVTVENGAVRREVVKTWWLFGAGGYYSYDKPLDAVIPGIERFGGEVVHPQFWDEKTVYAGKRIVVIGSGATAVTLLPALAKTAEHVTMLQRSPSYVFSVPGKVASPFWGKFLPQSWSESLNWWTKMFLDSFFVWFLYAFPNFGKMIVRGAMRKELPKGFDLDKHFNPRYNPFEQRLCFCPDGDFFKALRRPNVEIVTDTIKTVTETGISLNSGQNIEADMIITATGLYLVLLSGMAMFVDGVQINDSLGQRYAWHGTMLEGVPNSGIITGYTAGTWTPGADLRVRQLIKVIRQMEKKGATSATPYVDDAERAKFPRAPLMALSSTYVVNAADRLPLNANTGPWRAGKTWLTDGWHLLFGSVTAGMRYTIGKGKDD</sequence>